<comment type="similarity">
    <text evidence="3 4">In the N-terminal section; belongs to the HFCD (homo-oligomeric flavin containing Cys decarboxylase) superfamily.</text>
</comment>
<evidence type="ECO:0000256" key="3">
    <source>
        <dbReference type="HAMAP-Rule" id="MF_02225"/>
    </source>
</evidence>
<dbReference type="RefSeq" id="WP_398283608.1">
    <property type="nucleotide sequence ID" value="NZ_JBITLV010000006.1"/>
</dbReference>
<feature type="binding site" evidence="3">
    <location>
        <position position="351"/>
    </location>
    <ligand>
        <name>CTP</name>
        <dbReference type="ChEBI" id="CHEBI:37563"/>
    </ligand>
</feature>
<accession>A0ABW8ARA0</accession>
<keyword evidence="8" id="KW-1185">Reference proteome</keyword>
<feature type="region of interest" description="Phosphopantothenoylcysteine decarboxylase" evidence="3">
    <location>
        <begin position="1"/>
        <end position="191"/>
    </location>
</feature>
<protein>
    <recommendedName>
        <fullName evidence="3">Coenzyme A biosynthesis bifunctional protein CoaBC</fullName>
    </recommendedName>
    <alternativeName>
        <fullName evidence="3">DNA/pantothenate metabolism flavoprotein</fullName>
    </alternativeName>
    <alternativeName>
        <fullName evidence="3">Phosphopantothenoylcysteine synthetase/decarboxylase</fullName>
        <shortName evidence="3">PPCS-PPCDC</shortName>
    </alternativeName>
    <domain>
        <recommendedName>
            <fullName evidence="3">Phosphopantothenoylcysteine decarboxylase</fullName>
            <shortName evidence="3">PPC decarboxylase</shortName>
            <shortName evidence="3">PPC-DC</shortName>
            <ecNumber evidence="3">4.1.1.36</ecNumber>
        </recommendedName>
        <alternativeName>
            <fullName evidence="3">CoaC</fullName>
        </alternativeName>
    </domain>
    <domain>
        <recommendedName>
            <fullName evidence="3">Phosphopantothenate--cysteine ligase</fullName>
            <ecNumber evidence="3">6.3.2.5</ecNumber>
        </recommendedName>
        <alternativeName>
            <fullName evidence="3">CoaB</fullName>
        </alternativeName>
        <alternativeName>
            <fullName evidence="3">Phosphopantothenoylcysteine synthetase</fullName>
            <shortName evidence="3">PPC synthetase</shortName>
            <shortName evidence="3">PPC-S</shortName>
        </alternativeName>
    </domain>
</protein>
<feature type="binding site" evidence="3">
    <location>
        <position position="355"/>
    </location>
    <ligand>
        <name>CTP</name>
        <dbReference type="ChEBI" id="CHEBI:37563"/>
    </ligand>
</feature>
<keyword evidence="3 4" id="KW-0288">FMN</keyword>
<dbReference type="HAMAP" id="MF_02225">
    <property type="entry name" value="CoaBC"/>
    <property type="match status" value="1"/>
</dbReference>
<dbReference type="NCBIfam" id="TIGR00521">
    <property type="entry name" value="coaBC_dfp"/>
    <property type="match status" value="1"/>
</dbReference>
<proteinExistence type="inferred from homology"/>
<evidence type="ECO:0000313" key="8">
    <source>
        <dbReference type="Proteomes" id="UP001612915"/>
    </source>
</evidence>
<dbReference type="InterPro" id="IPR036551">
    <property type="entry name" value="Flavin_trans-like"/>
</dbReference>
<feature type="region of interest" description="Phosphopantothenate--cysteine ligase" evidence="3">
    <location>
        <begin position="192"/>
        <end position="421"/>
    </location>
</feature>
<evidence type="ECO:0000256" key="4">
    <source>
        <dbReference type="RuleBase" id="RU364078"/>
    </source>
</evidence>
<name>A0ABW8ARA0_9ACTN</name>
<feature type="binding site" evidence="3">
    <location>
        <position position="333"/>
    </location>
    <ligand>
        <name>CTP</name>
        <dbReference type="ChEBI" id="CHEBI:37563"/>
    </ligand>
</feature>
<keyword evidence="3" id="KW-0511">Multifunctional enzyme</keyword>
<dbReference type="Pfam" id="PF02441">
    <property type="entry name" value="Flavoprotein"/>
    <property type="match status" value="1"/>
</dbReference>
<comment type="function">
    <text evidence="4">Catalyzes two steps in the biosynthesis of coenzyme A. In the first step cysteine is conjugated to 4'-phosphopantothenate to form 4-phosphopantothenoylcysteine, in the latter compound is decarboxylated to form 4'-phosphopantotheine.</text>
</comment>
<dbReference type="InterPro" id="IPR007085">
    <property type="entry name" value="DNA/pantothenate-metab_flavo_C"/>
</dbReference>
<dbReference type="InterPro" id="IPR005252">
    <property type="entry name" value="CoaBC"/>
</dbReference>
<comment type="similarity">
    <text evidence="3 4">In the C-terminal section; belongs to the PPC synthetase family.</text>
</comment>
<dbReference type="Gene3D" id="3.40.50.1950">
    <property type="entry name" value="Flavin prenyltransferase-like"/>
    <property type="match status" value="1"/>
</dbReference>
<evidence type="ECO:0000259" key="6">
    <source>
        <dbReference type="Pfam" id="PF04127"/>
    </source>
</evidence>
<keyword evidence="1 3" id="KW-0210">Decarboxylase</keyword>
<dbReference type="PANTHER" id="PTHR14359:SF6">
    <property type="entry name" value="PHOSPHOPANTOTHENOYLCYSTEINE DECARBOXYLASE"/>
    <property type="match status" value="1"/>
</dbReference>
<comment type="catalytic activity">
    <reaction evidence="3 4">
        <text>N-[(R)-4-phosphopantothenoyl]-L-cysteine + H(+) = (R)-4'-phosphopantetheine + CO2</text>
        <dbReference type="Rhea" id="RHEA:16793"/>
        <dbReference type="ChEBI" id="CHEBI:15378"/>
        <dbReference type="ChEBI" id="CHEBI:16526"/>
        <dbReference type="ChEBI" id="CHEBI:59458"/>
        <dbReference type="ChEBI" id="CHEBI:61723"/>
        <dbReference type="EC" id="4.1.1.36"/>
    </reaction>
</comment>
<reference evidence="7 8" key="1">
    <citation type="submission" date="2024-10" db="EMBL/GenBank/DDBJ databases">
        <title>The Natural Products Discovery Center: Release of the First 8490 Sequenced Strains for Exploring Actinobacteria Biosynthetic Diversity.</title>
        <authorList>
            <person name="Kalkreuter E."/>
            <person name="Kautsar S.A."/>
            <person name="Yang D."/>
            <person name="Bader C.D."/>
            <person name="Teijaro C.N."/>
            <person name="Fluegel L."/>
            <person name="Davis C.M."/>
            <person name="Simpson J.R."/>
            <person name="Lauterbach L."/>
            <person name="Steele A.D."/>
            <person name="Gui C."/>
            <person name="Meng S."/>
            <person name="Li G."/>
            <person name="Viehrig K."/>
            <person name="Ye F."/>
            <person name="Su P."/>
            <person name="Kiefer A.F."/>
            <person name="Nichols A."/>
            <person name="Cepeda A.J."/>
            <person name="Yan W."/>
            <person name="Fan B."/>
            <person name="Jiang Y."/>
            <person name="Adhikari A."/>
            <person name="Zheng C.-J."/>
            <person name="Schuster L."/>
            <person name="Cowan T.M."/>
            <person name="Smanski M.J."/>
            <person name="Chevrette M.G."/>
            <person name="De Carvalho L.P.S."/>
            <person name="Shen B."/>
        </authorList>
    </citation>
    <scope>NUCLEOTIDE SEQUENCE [LARGE SCALE GENOMIC DNA]</scope>
    <source>
        <strain evidence="7 8">NPDC049639</strain>
    </source>
</reference>
<sequence>MNVVLGVGGGIAAYKAALLLRLFTEAGHDVHVVPTDSALRFVGAPTWEALSGHPVSTTVWDDVPRVPHVLLGKHADLVVVAPATADLLARAAAGLASDLLGNVLLTATCPVLLAPAMHTEMWQNLATVANVATLRARGLHVLDPASGRLTGTDTGPGRLPEPEEIYAAALDLVAPVVASEPSTAQDLAGRRVLVTAGGTREPLDPVRYLGNRSSGRQGVALAEAAAARGARVTLVAGAVEVPLPESVTVVRVESALQMRDAVLAAAPEHDVVVMAAAVADFRPAAVADHKIKKTEGSDEAPVVRLVRNPDILVEVVENRGAGRAPAGQVVVGFAAETGDADSSVLDHARAKLARKGCDLLVVNDVSAGKVFGRDDTEVVLLRADRADRADSVGVAVPAGSKTKVAEAIWDEVVALIHELST</sequence>
<comment type="function">
    <text evidence="3">Catalyzes two sequential steps in the biosynthesis of coenzyme A. In the first step cysteine is conjugated to 4'-phosphopantothenate to form 4-phosphopantothenoylcysteine. In the second step the latter compound is decarboxylated to form 4'-phosphopantotheine.</text>
</comment>
<organism evidence="7 8">
    <name type="scientific">Spongisporangium articulatum</name>
    <dbReference type="NCBI Taxonomy" id="3362603"/>
    <lineage>
        <taxon>Bacteria</taxon>
        <taxon>Bacillati</taxon>
        <taxon>Actinomycetota</taxon>
        <taxon>Actinomycetes</taxon>
        <taxon>Kineosporiales</taxon>
        <taxon>Kineosporiaceae</taxon>
        <taxon>Spongisporangium</taxon>
    </lineage>
</organism>
<keyword evidence="2 3" id="KW-0456">Lyase</keyword>
<feature type="domain" description="DNA/pantothenate metabolism flavoprotein C-terminal" evidence="6">
    <location>
        <begin position="187"/>
        <end position="414"/>
    </location>
</feature>
<dbReference type="EC" id="6.3.2.5" evidence="3"/>
<dbReference type="PANTHER" id="PTHR14359">
    <property type="entry name" value="HOMO-OLIGOMERIC FLAVIN CONTAINING CYS DECARBOXYLASE FAMILY"/>
    <property type="match status" value="1"/>
</dbReference>
<dbReference type="SUPFAM" id="SSF102645">
    <property type="entry name" value="CoaB-like"/>
    <property type="match status" value="1"/>
</dbReference>
<comment type="pathway">
    <text evidence="3 4">Cofactor biosynthesis; coenzyme A biosynthesis; CoA from (R)-pantothenate: step 3/5.</text>
</comment>
<dbReference type="InterPro" id="IPR035929">
    <property type="entry name" value="CoaB-like_sf"/>
</dbReference>
<dbReference type="Proteomes" id="UP001612915">
    <property type="component" value="Unassembled WGS sequence"/>
</dbReference>
<feature type="binding site" evidence="3">
    <location>
        <position position="280"/>
    </location>
    <ligand>
        <name>CTP</name>
        <dbReference type="ChEBI" id="CHEBI:37563"/>
    </ligand>
</feature>
<evidence type="ECO:0000256" key="1">
    <source>
        <dbReference type="ARBA" id="ARBA00022793"/>
    </source>
</evidence>
<comment type="pathway">
    <text evidence="3 4">Cofactor biosynthesis; coenzyme A biosynthesis; CoA from (R)-pantothenate: step 2/5.</text>
</comment>
<dbReference type="GO" id="GO:0004633">
    <property type="term" value="F:phosphopantothenoylcysteine decarboxylase activity"/>
    <property type="evidence" value="ECO:0007669"/>
    <property type="project" value="UniProtKB-EC"/>
</dbReference>
<dbReference type="Pfam" id="PF04127">
    <property type="entry name" value="DFP"/>
    <property type="match status" value="1"/>
</dbReference>
<dbReference type="SUPFAM" id="SSF52507">
    <property type="entry name" value="Homo-oligomeric flavin-containing Cys decarboxylases, HFCD"/>
    <property type="match status" value="1"/>
</dbReference>
<comment type="caution">
    <text evidence="3">Lacks conserved residue(s) required for the propagation of feature annotation.</text>
</comment>
<keyword evidence="3" id="KW-0460">Magnesium</keyword>
<feature type="binding site" evidence="3">
    <location>
        <position position="290"/>
    </location>
    <ligand>
        <name>CTP</name>
        <dbReference type="ChEBI" id="CHEBI:37563"/>
    </ligand>
</feature>
<evidence type="ECO:0000313" key="7">
    <source>
        <dbReference type="EMBL" id="MFI7588911.1"/>
    </source>
</evidence>
<keyword evidence="3" id="KW-0479">Metal-binding</keyword>
<dbReference type="GO" id="GO:0004632">
    <property type="term" value="F:phosphopantothenate--cysteine ligase activity"/>
    <property type="evidence" value="ECO:0007669"/>
    <property type="project" value="UniProtKB-EC"/>
</dbReference>
<gene>
    <name evidence="3 7" type="primary">coaBC</name>
    <name evidence="7" type="ORF">ACIB24_17745</name>
</gene>
<keyword evidence="3 4" id="KW-0436">Ligase</keyword>
<dbReference type="InterPro" id="IPR003382">
    <property type="entry name" value="Flavoprotein"/>
</dbReference>
<feature type="binding site" evidence="3">
    <location>
        <begin position="309"/>
        <end position="312"/>
    </location>
    <ligand>
        <name>CTP</name>
        <dbReference type="ChEBI" id="CHEBI:37563"/>
    </ligand>
</feature>
<comment type="caution">
    <text evidence="7">The sequence shown here is derived from an EMBL/GenBank/DDBJ whole genome shotgun (WGS) entry which is preliminary data.</text>
</comment>
<comment type="cofactor">
    <cofactor evidence="3">
        <name>Mg(2+)</name>
        <dbReference type="ChEBI" id="CHEBI:18420"/>
    </cofactor>
</comment>
<dbReference type="EC" id="4.1.1.36" evidence="3"/>
<keyword evidence="3 4" id="KW-0285">Flavoprotein</keyword>
<feature type="domain" description="Flavoprotein" evidence="5">
    <location>
        <begin position="1"/>
        <end position="172"/>
    </location>
</feature>
<evidence type="ECO:0000256" key="2">
    <source>
        <dbReference type="ARBA" id="ARBA00023239"/>
    </source>
</evidence>
<dbReference type="EMBL" id="JBITLV010000006">
    <property type="protein sequence ID" value="MFI7588911.1"/>
    <property type="molecule type" value="Genomic_DNA"/>
</dbReference>
<dbReference type="Gene3D" id="3.40.50.10300">
    <property type="entry name" value="CoaB-like"/>
    <property type="match status" value="1"/>
</dbReference>
<evidence type="ECO:0000259" key="5">
    <source>
        <dbReference type="Pfam" id="PF02441"/>
    </source>
</evidence>
<comment type="catalytic activity">
    <reaction evidence="3 4">
        <text>(R)-4'-phosphopantothenate + L-cysteine + CTP = N-[(R)-4-phosphopantothenoyl]-L-cysteine + CMP + diphosphate + H(+)</text>
        <dbReference type="Rhea" id="RHEA:19397"/>
        <dbReference type="ChEBI" id="CHEBI:10986"/>
        <dbReference type="ChEBI" id="CHEBI:15378"/>
        <dbReference type="ChEBI" id="CHEBI:33019"/>
        <dbReference type="ChEBI" id="CHEBI:35235"/>
        <dbReference type="ChEBI" id="CHEBI:37563"/>
        <dbReference type="ChEBI" id="CHEBI:59458"/>
        <dbReference type="ChEBI" id="CHEBI:60377"/>
        <dbReference type="EC" id="6.3.2.5"/>
    </reaction>
</comment>
<comment type="cofactor">
    <cofactor evidence="3">
        <name>FMN</name>
        <dbReference type="ChEBI" id="CHEBI:58210"/>
    </cofactor>
    <text evidence="3">Binds 1 FMN per subunit.</text>
</comment>